<evidence type="ECO:0000313" key="3">
    <source>
        <dbReference type="Proteomes" id="UP000223296"/>
    </source>
</evidence>
<proteinExistence type="predicted"/>
<name>A0AA44UAW1_NEIGO</name>
<evidence type="ECO:0000256" key="1">
    <source>
        <dbReference type="SAM" id="MobiDB-lite"/>
    </source>
</evidence>
<gene>
    <name evidence="2" type="ORF">N776_09785</name>
</gene>
<reference evidence="2 3" key="1">
    <citation type="submission" date="2013-08" db="EMBL/GenBank/DDBJ databases">
        <authorList>
            <person name="Trees D."/>
        </authorList>
    </citation>
    <scope>NUCLEOTIDE SEQUENCE [LARGE SCALE GENOMIC DNA]</scope>
    <source>
        <strain evidence="2 3">3502</strain>
    </source>
</reference>
<dbReference type="AlphaFoldDB" id="A0AA44UAW1"/>
<dbReference type="Proteomes" id="UP000223296">
    <property type="component" value="Unassembled WGS sequence"/>
</dbReference>
<feature type="region of interest" description="Disordered" evidence="1">
    <location>
        <begin position="1"/>
        <end position="41"/>
    </location>
</feature>
<evidence type="ECO:0000313" key="2">
    <source>
        <dbReference type="EMBL" id="PHJ36413.1"/>
    </source>
</evidence>
<accession>A0AA44UAW1</accession>
<sequence length="41" mass="4857">MASGEGLKTKNFLSKYKNHSIRNNRQLPRHSRKNRKTKTET</sequence>
<organism evidence="2 3">
    <name type="scientific">Neisseria gonorrhoeae 3502</name>
    <dbReference type="NCBI Taxonomy" id="1193404"/>
    <lineage>
        <taxon>Bacteria</taxon>
        <taxon>Pseudomonadati</taxon>
        <taxon>Pseudomonadota</taxon>
        <taxon>Betaproteobacteria</taxon>
        <taxon>Neisseriales</taxon>
        <taxon>Neisseriaceae</taxon>
        <taxon>Neisseria</taxon>
    </lineage>
</organism>
<feature type="compositionally biased region" description="Basic residues" evidence="1">
    <location>
        <begin position="16"/>
        <end position="41"/>
    </location>
</feature>
<comment type="caution">
    <text evidence="2">The sequence shown here is derived from an EMBL/GenBank/DDBJ whole genome shotgun (WGS) entry which is preliminary data.</text>
</comment>
<protein>
    <submittedName>
        <fullName evidence="2">Uncharacterized protein</fullName>
    </submittedName>
</protein>
<dbReference type="EMBL" id="AVBE01000002">
    <property type="protein sequence ID" value="PHJ36413.1"/>
    <property type="molecule type" value="Genomic_DNA"/>
</dbReference>